<dbReference type="GO" id="GO:0016757">
    <property type="term" value="F:glycosyltransferase activity"/>
    <property type="evidence" value="ECO:0007669"/>
    <property type="project" value="UniProtKB-KW"/>
</dbReference>
<keyword evidence="7" id="KW-1185">Reference proteome</keyword>
<proteinExistence type="inferred from homology"/>
<dbReference type="PANTHER" id="PTHR11926">
    <property type="entry name" value="GLUCOSYL/GLUCURONOSYL TRANSFERASES"/>
    <property type="match status" value="1"/>
</dbReference>
<dbReference type="Proteomes" id="UP001567538">
    <property type="component" value="Unassembled WGS sequence"/>
</dbReference>
<evidence type="ECO:0000256" key="3">
    <source>
        <dbReference type="ARBA" id="ARBA00022679"/>
    </source>
</evidence>
<name>A0ABD1GNW6_SALDI</name>
<organism evidence="6 7">
    <name type="scientific">Salvia divinorum</name>
    <name type="common">Maria pastora</name>
    <name type="synonym">Diviner's sage</name>
    <dbReference type="NCBI Taxonomy" id="28513"/>
    <lineage>
        <taxon>Eukaryota</taxon>
        <taxon>Viridiplantae</taxon>
        <taxon>Streptophyta</taxon>
        <taxon>Embryophyta</taxon>
        <taxon>Tracheophyta</taxon>
        <taxon>Spermatophyta</taxon>
        <taxon>Magnoliopsida</taxon>
        <taxon>eudicotyledons</taxon>
        <taxon>Gunneridae</taxon>
        <taxon>Pentapetalae</taxon>
        <taxon>asterids</taxon>
        <taxon>lamiids</taxon>
        <taxon>Lamiales</taxon>
        <taxon>Lamiaceae</taxon>
        <taxon>Nepetoideae</taxon>
        <taxon>Mentheae</taxon>
        <taxon>Salviinae</taxon>
        <taxon>Salvia</taxon>
        <taxon>Salvia subgen. Calosphace</taxon>
    </lineage>
</organism>
<dbReference type="InterPro" id="IPR035595">
    <property type="entry name" value="UDP_glycos_trans_CS"/>
</dbReference>
<dbReference type="InterPro" id="IPR002213">
    <property type="entry name" value="UDP_glucos_trans"/>
</dbReference>
<evidence type="ECO:0000256" key="4">
    <source>
        <dbReference type="RuleBase" id="RU003718"/>
    </source>
</evidence>
<dbReference type="EC" id="2.4.1.-" evidence="5"/>
<sequence length="478" mass="52713">MAESVEKKAHGIMISMPYQGHITPFVSLALKLASKGMTITFVHLESVHHKLSKASHKSDLFSDARESGLDIRYATIADGFPLDYDRDLRPEQYWTTLLQIFSPYVDDFVGKLIRSDPHSLHFLVADTVYVWPAAIARKYNLINVSFYTSPALVFSLLYHLDLLKERGHFSRKDDAAVIDYVPGVGSMKIRDLMTSLSKTSDVTGNSLFKAFEEVKKADFILHNTVEELESEALSALNRYQPNYAVGPINLSGTSSVAVGRSLHAEVDITKWLGSKPAGSVLYVSFGSVVQTSKVVIGEIAHGLRLSEVNFIWVARAHLTASGGDANVLPGGFVEEVGERGLIVPWCDQISVLSDPAVGGFLTHCGWNSVVESMWCGVPMICFPVTYDQPTVRKLVVSDWEIGIDLGDAATVDREGVAGKVRVLMSGDPSERMRREAAKVKQMVRAAVEDDESSSLNNFNRFLVDLRNKLCTTTSIHKN</sequence>
<evidence type="ECO:0000256" key="2">
    <source>
        <dbReference type="ARBA" id="ARBA00022676"/>
    </source>
</evidence>
<reference evidence="6 7" key="1">
    <citation type="submission" date="2024-06" db="EMBL/GenBank/DDBJ databases">
        <title>A chromosome level genome sequence of Diviner's sage (Salvia divinorum).</title>
        <authorList>
            <person name="Ford S.A."/>
            <person name="Ro D.-K."/>
            <person name="Ness R.W."/>
            <person name="Phillips M.A."/>
        </authorList>
    </citation>
    <scope>NUCLEOTIDE SEQUENCE [LARGE SCALE GENOMIC DNA]</scope>
    <source>
        <strain evidence="6">SAF-2024a</strain>
        <tissue evidence="6">Leaf</tissue>
    </source>
</reference>
<comment type="caution">
    <text evidence="6">The sequence shown here is derived from an EMBL/GenBank/DDBJ whole genome shotgun (WGS) entry which is preliminary data.</text>
</comment>
<keyword evidence="3 4" id="KW-0808">Transferase</keyword>
<dbReference type="AlphaFoldDB" id="A0ABD1GNW6"/>
<dbReference type="GO" id="GO:0016138">
    <property type="term" value="P:glycoside biosynthetic process"/>
    <property type="evidence" value="ECO:0007669"/>
    <property type="project" value="UniProtKB-ARBA"/>
</dbReference>
<dbReference type="Pfam" id="PF00201">
    <property type="entry name" value="UDPGT"/>
    <property type="match status" value="1"/>
</dbReference>
<dbReference type="EMBL" id="JBEAFC010000008">
    <property type="protein sequence ID" value="KAL1545827.1"/>
    <property type="molecule type" value="Genomic_DNA"/>
</dbReference>
<comment type="similarity">
    <text evidence="1 4">Belongs to the UDP-glycosyltransferase family.</text>
</comment>
<evidence type="ECO:0000313" key="7">
    <source>
        <dbReference type="Proteomes" id="UP001567538"/>
    </source>
</evidence>
<evidence type="ECO:0000256" key="1">
    <source>
        <dbReference type="ARBA" id="ARBA00009995"/>
    </source>
</evidence>
<protein>
    <recommendedName>
        <fullName evidence="5">Glycosyltransferase</fullName>
        <ecNumber evidence="5">2.4.1.-</ecNumber>
    </recommendedName>
</protein>
<evidence type="ECO:0000256" key="5">
    <source>
        <dbReference type="RuleBase" id="RU362057"/>
    </source>
</evidence>
<dbReference type="SUPFAM" id="SSF53756">
    <property type="entry name" value="UDP-Glycosyltransferase/glycogen phosphorylase"/>
    <property type="match status" value="1"/>
</dbReference>
<dbReference type="Gene3D" id="3.40.50.2000">
    <property type="entry name" value="Glycogen Phosphorylase B"/>
    <property type="match status" value="2"/>
</dbReference>
<keyword evidence="2 4" id="KW-0328">Glycosyltransferase</keyword>
<dbReference type="PANTHER" id="PTHR11926:SF774">
    <property type="entry name" value="UDP-GLYCOSYLTRANSFERASE 85A1-RELATED"/>
    <property type="match status" value="1"/>
</dbReference>
<evidence type="ECO:0000313" key="6">
    <source>
        <dbReference type="EMBL" id="KAL1545827.1"/>
    </source>
</evidence>
<accession>A0ABD1GNW6</accession>
<dbReference type="PROSITE" id="PS00375">
    <property type="entry name" value="UDPGT"/>
    <property type="match status" value="1"/>
</dbReference>
<gene>
    <name evidence="6" type="ORF">AAHA92_22507</name>
</gene>
<dbReference type="FunFam" id="3.40.50.2000:FF:000060">
    <property type="entry name" value="Glycosyltransferase"/>
    <property type="match status" value="1"/>
</dbReference>
<dbReference type="CDD" id="cd03784">
    <property type="entry name" value="GT1_Gtf-like"/>
    <property type="match status" value="1"/>
</dbReference>